<protein>
    <recommendedName>
        <fullName evidence="4">Cadherin domain-containing protein</fullName>
    </recommendedName>
</protein>
<feature type="signal peptide" evidence="1">
    <location>
        <begin position="1"/>
        <end position="18"/>
    </location>
</feature>
<name>A0A8W8J6J8_MAGGI</name>
<accession>A0A8W8J6J8</accession>
<keyword evidence="1" id="KW-0732">Signal</keyword>
<dbReference type="Gene3D" id="2.20.100.10">
    <property type="entry name" value="Thrombospondin type-1 (TSP1) repeat"/>
    <property type="match status" value="1"/>
</dbReference>
<evidence type="ECO:0008006" key="4">
    <source>
        <dbReference type="Google" id="ProtNLM"/>
    </source>
</evidence>
<evidence type="ECO:0000256" key="1">
    <source>
        <dbReference type="SAM" id="SignalP"/>
    </source>
</evidence>
<dbReference type="InterPro" id="IPR036383">
    <property type="entry name" value="TSP1_rpt_sf"/>
</dbReference>
<reference evidence="2" key="1">
    <citation type="submission" date="2022-08" db="UniProtKB">
        <authorList>
            <consortium name="EnsemblMetazoa"/>
        </authorList>
    </citation>
    <scope>IDENTIFICATION</scope>
    <source>
        <strain evidence="2">05x7-T-G4-1.051#20</strain>
    </source>
</reference>
<dbReference type="OrthoDB" id="6150397at2759"/>
<dbReference type="EnsemblMetazoa" id="G17490.1">
    <property type="protein sequence ID" value="G17490.1:cds"/>
    <property type="gene ID" value="G17490"/>
</dbReference>
<sequence length="291" mass="32842">MLLLTLSILLLTGSQVQSLSWRYAYDYVVEGGSLTVTANKSATDPSELSYSLIFECPSTCAESLKTLVTVADNAGRGFVIKTTDNTVVEPQFVIVVIVSDKARNRELQRLRFTFIDNDGPEQVSQREDSADPIFFVVKNPPNMPNTIYSLVDVSDQSFRKQWYYEPLQVEFQANEAGTKKIRLHPKEDNTVDGDQRSVVVVKRVSTCEGVQRYYSHQIIKVEDIDVNGQWSEWSDWTKCSNTHAPFCDHTRTRTCQLPPGVLSGNPVCVGGNLEKRDCACQLTFHFQQKNK</sequence>
<keyword evidence="3" id="KW-1185">Reference proteome</keyword>
<dbReference type="AlphaFoldDB" id="A0A8W8J6J8"/>
<dbReference type="PROSITE" id="PS50092">
    <property type="entry name" value="TSP1"/>
    <property type="match status" value="1"/>
</dbReference>
<dbReference type="InterPro" id="IPR000884">
    <property type="entry name" value="TSP1_rpt"/>
</dbReference>
<evidence type="ECO:0000313" key="3">
    <source>
        <dbReference type="Proteomes" id="UP000005408"/>
    </source>
</evidence>
<dbReference type="Proteomes" id="UP000005408">
    <property type="component" value="Unassembled WGS sequence"/>
</dbReference>
<organism evidence="2 3">
    <name type="scientific">Magallana gigas</name>
    <name type="common">Pacific oyster</name>
    <name type="synonym">Crassostrea gigas</name>
    <dbReference type="NCBI Taxonomy" id="29159"/>
    <lineage>
        <taxon>Eukaryota</taxon>
        <taxon>Metazoa</taxon>
        <taxon>Spiralia</taxon>
        <taxon>Lophotrochozoa</taxon>
        <taxon>Mollusca</taxon>
        <taxon>Bivalvia</taxon>
        <taxon>Autobranchia</taxon>
        <taxon>Pteriomorphia</taxon>
        <taxon>Ostreida</taxon>
        <taxon>Ostreoidea</taxon>
        <taxon>Ostreidae</taxon>
        <taxon>Magallana</taxon>
    </lineage>
</organism>
<proteinExistence type="predicted"/>
<dbReference type="SUPFAM" id="SSF82895">
    <property type="entry name" value="TSP-1 type 1 repeat"/>
    <property type="match status" value="1"/>
</dbReference>
<dbReference type="OMA" id="CSNTHAP"/>
<dbReference type="EnsemblMetazoa" id="G17490.2">
    <property type="protein sequence ID" value="G17490.2:cds"/>
    <property type="gene ID" value="G17490"/>
</dbReference>
<evidence type="ECO:0000313" key="2">
    <source>
        <dbReference type="EnsemblMetazoa" id="G17490.1:cds"/>
    </source>
</evidence>
<feature type="chain" id="PRO_5042430992" description="Cadherin domain-containing protein" evidence="1">
    <location>
        <begin position="19"/>
        <end position="291"/>
    </location>
</feature>